<organism evidence="2 3">
    <name type="scientific">Linum tenue</name>
    <dbReference type="NCBI Taxonomy" id="586396"/>
    <lineage>
        <taxon>Eukaryota</taxon>
        <taxon>Viridiplantae</taxon>
        <taxon>Streptophyta</taxon>
        <taxon>Embryophyta</taxon>
        <taxon>Tracheophyta</taxon>
        <taxon>Spermatophyta</taxon>
        <taxon>Magnoliopsida</taxon>
        <taxon>eudicotyledons</taxon>
        <taxon>Gunneridae</taxon>
        <taxon>Pentapetalae</taxon>
        <taxon>rosids</taxon>
        <taxon>fabids</taxon>
        <taxon>Malpighiales</taxon>
        <taxon>Linaceae</taxon>
        <taxon>Linum</taxon>
    </lineage>
</organism>
<feature type="compositionally biased region" description="Basic and acidic residues" evidence="1">
    <location>
        <begin position="1"/>
        <end position="14"/>
    </location>
</feature>
<name>A0AAV0RLK9_9ROSI</name>
<dbReference type="AlphaFoldDB" id="A0AAV0RLK9"/>
<comment type="caution">
    <text evidence="2">The sequence shown here is derived from an EMBL/GenBank/DDBJ whole genome shotgun (WGS) entry which is preliminary data.</text>
</comment>
<feature type="region of interest" description="Disordered" evidence="1">
    <location>
        <begin position="1"/>
        <end position="57"/>
    </location>
</feature>
<feature type="compositionally biased region" description="Basic and acidic residues" evidence="1">
    <location>
        <begin position="26"/>
        <end position="48"/>
    </location>
</feature>
<evidence type="ECO:0000313" key="2">
    <source>
        <dbReference type="EMBL" id="CAI0558503.1"/>
    </source>
</evidence>
<sequence>MEALHNDPGRRDQDPNPNAPHYPQHGLHEHLPGPTPDLHDPTKPDHGPKLLGLPNPGVSVRHLRGRRHVHVGRVAGILLFGELRRDEGAQHGNLVDVAGVRVLSEHGGGGGGE</sequence>
<reference evidence="2" key="1">
    <citation type="submission" date="2022-08" db="EMBL/GenBank/DDBJ databases">
        <authorList>
            <person name="Gutierrez-Valencia J."/>
        </authorList>
    </citation>
    <scope>NUCLEOTIDE SEQUENCE</scope>
</reference>
<dbReference type="EMBL" id="CAMGYJ010000011">
    <property type="protein sequence ID" value="CAI0558503.1"/>
    <property type="molecule type" value="Genomic_DNA"/>
</dbReference>
<evidence type="ECO:0000313" key="3">
    <source>
        <dbReference type="Proteomes" id="UP001154282"/>
    </source>
</evidence>
<evidence type="ECO:0000256" key="1">
    <source>
        <dbReference type="SAM" id="MobiDB-lite"/>
    </source>
</evidence>
<gene>
    <name evidence="2" type="ORF">LITE_LOCUS48801</name>
</gene>
<proteinExistence type="predicted"/>
<protein>
    <submittedName>
        <fullName evidence="2">Uncharacterized protein</fullName>
    </submittedName>
</protein>
<accession>A0AAV0RLK9</accession>
<keyword evidence="3" id="KW-1185">Reference proteome</keyword>
<dbReference type="Proteomes" id="UP001154282">
    <property type="component" value="Unassembled WGS sequence"/>
</dbReference>